<dbReference type="RefSeq" id="WP_169172943.1">
    <property type="nucleotide sequence ID" value="NZ_JAAIII010000007.1"/>
</dbReference>
<dbReference type="GO" id="GO:0000976">
    <property type="term" value="F:transcription cis-regulatory region binding"/>
    <property type="evidence" value="ECO:0007669"/>
    <property type="project" value="TreeGrafter"/>
</dbReference>
<dbReference type="Gene3D" id="1.10.357.10">
    <property type="entry name" value="Tetracycline Repressor, domain 2"/>
    <property type="match status" value="1"/>
</dbReference>
<sequence>MTAAVWEPFLDKPTNWSAASNGDAEATVARDVTAGKTFVKRKRMTPEERHLQILEAATRVIAQKGFWGMSLQDIADEIGITEAALYHYIRSKDDLLRMVLAEGYDTPDADEFNASSATLTDCDGHRVMFFPRYCLNIVLYNQQRPEMVRLFSTLNGEALTPDHPAHGFFVGRQQRNWDLVNSMPWVLPESFDAERFFHLHTLAMSAMDGLQYRWLADHSFNLLEEWAHFSDEMFPASDWAGFLDPSEYDASSGKCLEPLTLQARSRA</sequence>
<evidence type="ECO:0000256" key="4">
    <source>
        <dbReference type="PROSITE-ProRule" id="PRU00335"/>
    </source>
</evidence>
<keyword evidence="1" id="KW-0805">Transcription regulation</keyword>
<dbReference type="InterPro" id="IPR001647">
    <property type="entry name" value="HTH_TetR"/>
</dbReference>
<keyword evidence="3" id="KW-0804">Transcription</keyword>
<evidence type="ECO:0000256" key="3">
    <source>
        <dbReference type="ARBA" id="ARBA00023163"/>
    </source>
</evidence>
<dbReference type="GO" id="GO:0003700">
    <property type="term" value="F:DNA-binding transcription factor activity"/>
    <property type="evidence" value="ECO:0007669"/>
    <property type="project" value="TreeGrafter"/>
</dbReference>
<dbReference type="Pfam" id="PF00440">
    <property type="entry name" value="TetR_N"/>
    <property type="match status" value="1"/>
</dbReference>
<accession>A0A7Y0ER63</accession>
<feature type="DNA-binding region" description="H-T-H motif" evidence="4">
    <location>
        <begin position="70"/>
        <end position="89"/>
    </location>
</feature>
<reference evidence="6 7" key="1">
    <citation type="submission" date="2020-02" db="EMBL/GenBank/DDBJ databases">
        <title>Characterization of phylogenetic diversity of novel bifidobacterial species isolated in Czech ZOOs.</title>
        <authorList>
            <person name="Lugli G.A."/>
            <person name="Vera N.B."/>
            <person name="Ventura M."/>
        </authorList>
    </citation>
    <scope>NUCLEOTIDE SEQUENCE [LARGE SCALE GENOMIC DNA]</scope>
    <source>
        <strain evidence="6 7">DSM 109957</strain>
    </source>
</reference>
<dbReference type="AlphaFoldDB" id="A0A7Y0ER63"/>
<evidence type="ECO:0000256" key="2">
    <source>
        <dbReference type="ARBA" id="ARBA00023125"/>
    </source>
</evidence>
<name>A0A7Y0ER63_9BIFI</name>
<evidence type="ECO:0000313" key="6">
    <source>
        <dbReference type="EMBL" id="NMM94934.1"/>
    </source>
</evidence>
<protein>
    <submittedName>
        <fullName evidence="6">TetR family transcriptional regulator</fullName>
    </submittedName>
</protein>
<keyword evidence="7" id="KW-1185">Reference proteome</keyword>
<dbReference type="PROSITE" id="PS50977">
    <property type="entry name" value="HTH_TETR_2"/>
    <property type="match status" value="1"/>
</dbReference>
<dbReference type="InterPro" id="IPR009057">
    <property type="entry name" value="Homeodomain-like_sf"/>
</dbReference>
<dbReference type="InterPro" id="IPR050109">
    <property type="entry name" value="HTH-type_TetR-like_transc_reg"/>
</dbReference>
<evidence type="ECO:0000313" key="7">
    <source>
        <dbReference type="Proteomes" id="UP000532194"/>
    </source>
</evidence>
<gene>
    <name evidence="6" type="ORF">G1C95_2122</name>
</gene>
<proteinExistence type="predicted"/>
<organism evidence="6 7">
    <name type="scientific">Bifidobacterium oedipodis</name>
    <dbReference type="NCBI Taxonomy" id="2675322"/>
    <lineage>
        <taxon>Bacteria</taxon>
        <taxon>Bacillati</taxon>
        <taxon>Actinomycetota</taxon>
        <taxon>Actinomycetes</taxon>
        <taxon>Bifidobacteriales</taxon>
        <taxon>Bifidobacteriaceae</taxon>
        <taxon>Bifidobacterium</taxon>
    </lineage>
</organism>
<dbReference type="EMBL" id="JAAIII010000007">
    <property type="protein sequence ID" value="NMM94934.1"/>
    <property type="molecule type" value="Genomic_DNA"/>
</dbReference>
<feature type="domain" description="HTH tetR-type" evidence="5">
    <location>
        <begin position="47"/>
        <end position="107"/>
    </location>
</feature>
<dbReference type="Proteomes" id="UP000532194">
    <property type="component" value="Unassembled WGS sequence"/>
</dbReference>
<dbReference type="PANTHER" id="PTHR30055">
    <property type="entry name" value="HTH-TYPE TRANSCRIPTIONAL REGULATOR RUTR"/>
    <property type="match status" value="1"/>
</dbReference>
<evidence type="ECO:0000259" key="5">
    <source>
        <dbReference type="PROSITE" id="PS50977"/>
    </source>
</evidence>
<evidence type="ECO:0000256" key="1">
    <source>
        <dbReference type="ARBA" id="ARBA00023015"/>
    </source>
</evidence>
<dbReference type="PRINTS" id="PR00455">
    <property type="entry name" value="HTHTETR"/>
</dbReference>
<keyword evidence="2 4" id="KW-0238">DNA-binding</keyword>
<dbReference type="SUPFAM" id="SSF46689">
    <property type="entry name" value="Homeodomain-like"/>
    <property type="match status" value="1"/>
</dbReference>
<dbReference type="PANTHER" id="PTHR30055:SF234">
    <property type="entry name" value="HTH-TYPE TRANSCRIPTIONAL REGULATOR BETI"/>
    <property type="match status" value="1"/>
</dbReference>
<comment type="caution">
    <text evidence="6">The sequence shown here is derived from an EMBL/GenBank/DDBJ whole genome shotgun (WGS) entry which is preliminary data.</text>
</comment>